<dbReference type="FunFam" id="3.80.10.10:FF:000732">
    <property type="entry name" value="GD11101"/>
    <property type="match status" value="1"/>
</dbReference>
<dbReference type="Pfam" id="PF15176">
    <property type="entry name" value="LRR19-TM"/>
    <property type="match status" value="1"/>
</dbReference>
<feature type="domain" description="LRRCT" evidence="6">
    <location>
        <begin position="154"/>
        <end position="204"/>
    </location>
</feature>
<keyword evidence="5" id="KW-0812">Transmembrane</keyword>
<protein>
    <submittedName>
        <fullName evidence="7">Leucine rich repeat containing 19</fullName>
    </submittedName>
</protein>
<dbReference type="Gene3D" id="3.80.10.10">
    <property type="entry name" value="Ribonuclease Inhibitor"/>
    <property type="match status" value="1"/>
</dbReference>
<keyword evidence="5" id="KW-1133">Transmembrane helix</keyword>
<reference evidence="8" key="1">
    <citation type="submission" date="2011-08" db="EMBL/GenBank/DDBJ databases">
        <title>The draft genome of Latimeria chalumnae.</title>
        <authorList>
            <person name="Di Palma F."/>
            <person name="Alfoldi J."/>
            <person name="Johnson J."/>
            <person name="Berlin A."/>
            <person name="Gnerre S."/>
            <person name="Jaffe D."/>
            <person name="MacCallum I."/>
            <person name="Young S."/>
            <person name="Walker B.J."/>
            <person name="Lander E."/>
            <person name="Lindblad-Toh K."/>
        </authorList>
    </citation>
    <scope>NUCLEOTIDE SEQUENCE [LARGE SCALE GENOMIC DNA]</scope>
    <source>
        <strain evidence="8">Wild caught</strain>
    </source>
</reference>
<dbReference type="PANTHER" id="PTHR31450:SF4">
    <property type="entry name" value="LEUCINE-RICH REPEAT-CONTAINING PROTEIN 19"/>
    <property type="match status" value="1"/>
</dbReference>
<gene>
    <name evidence="7" type="primary">LRRC19</name>
</gene>
<dbReference type="GO" id="GO:1901224">
    <property type="term" value="P:positive regulation of non-canonical NF-kappaB signal transduction"/>
    <property type="evidence" value="ECO:0007669"/>
    <property type="project" value="TreeGrafter"/>
</dbReference>
<dbReference type="EMBL" id="AFYH01145569">
    <property type="status" value="NOT_ANNOTATED_CDS"/>
    <property type="molecule type" value="Genomic_DNA"/>
</dbReference>
<keyword evidence="2" id="KW-0732">Signal</keyword>
<evidence type="ECO:0000313" key="8">
    <source>
        <dbReference type="Proteomes" id="UP000008672"/>
    </source>
</evidence>
<dbReference type="HOGENOM" id="CLU_063696_1_0_1"/>
<accession>H3AX16</accession>
<dbReference type="SMART" id="SM00082">
    <property type="entry name" value="LRRCT"/>
    <property type="match status" value="1"/>
</dbReference>
<dbReference type="InterPro" id="IPR000483">
    <property type="entry name" value="Cys-rich_flank_reg_C"/>
</dbReference>
<feature type="compositionally biased region" description="Basic and acidic residues" evidence="4">
    <location>
        <begin position="319"/>
        <end position="344"/>
    </location>
</feature>
<dbReference type="InterPro" id="IPR032675">
    <property type="entry name" value="LRR_dom_sf"/>
</dbReference>
<proteinExistence type="predicted"/>
<dbReference type="Proteomes" id="UP000008672">
    <property type="component" value="Unassembled WGS sequence"/>
</dbReference>
<dbReference type="InParanoid" id="H3AX16"/>
<dbReference type="GO" id="GO:0005886">
    <property type="term" value="C:plasma membrane"/>
    <property type="evidence" value="ECO:0007669"/>
    <property type="project" value="TreeGrafter"/>
</dbReference>
<dbReference type="FunCoup" id="H3AX16">
    <property type="interactions" value="113"/>
</dbReference>
<reference evidence="7" key="3">
    <citation type="submission" date="2025-09" db="UniProtKB">
        <authorList>
            <consortium name="Ensembl"/>
        </authorList>
    </citation>
    <scope>IDENTIFICATION</scope>
</reference>
<evidence type="ECO:0000256" key="5">
    <source>
        <dbReference type="SAM" id="Phobius"/>
    </source>
</evidence>
<evidence type="ECO:0000259" key="6">
    <source>
        <dbReference type="SMART" id="SM00082"/>
    </source>
</evidence>
<dbReference type="GeneTree" id="ENSGT00940000161278"/>
<evidence type="ECO:0000256" key="1">
    <source>
        <dbReference type="ARBA" id="ARBA00022614"/>
    </source>
</evidence>
<feature type="transmembrane region" description="Helical" evidence="5">
    <location>
        <begin position="249"/>
        <end position="268"/>
    </location>
</feature>
<dbReference type="AlphaFoldDB" id="H3AX16"/>
<dbReference type="eggNOG" id="KOG0619">
    <property type="taxonomic scope" value="Eukaryota"/>
</dbReference>
<dbReference type="PANTHER" id="PTHR31450">
    <property type="entry name" value="LEUCINE-RICH REPEAT-CONTAINING PROTEIN 19 LRRC19 FAMILY MEMBER"/>
    <property type="match status" value="1"/>
</dbReference>
<sequence length="344" mass="39250">FALQNTTNYSGKNSVNFSKTLTANNITLDASYSNITLSTEDRVALQELNNLHVLCLNNNNISVIPNDTFITLSQLQELNLANNSISKIEMNAFDGLSNLTILYLCHNKISNLDPGVFKFLKNLRALKLHNNNLKSLSFDSEMFPKLTTITLSGNPWNCNCDLFTLQLWLNTSQVGLQNDDKTKCDSPEKEKGQLIHKASLTNCYSGQLLTLFGCVSISRQCNPSFHLLFHKDSQNSKTHVTPERPSKSWHFLMGVVLVTLTITLLIIFRMKCPVWYKSFFSYQHQRLKEDKLENEFNTNELNIDLHSFFSIGEEEEESAVQHEQDDNGYIEDKYIDGPEFRDGE</sequence>
<name>H3AX16_LATCH</name>
<evidence type="ECO:0000256" key="4">
    <source>
        <dbReference type="SAM" id="MobiDB-lite"/>
    </source>
</evidence>
<dbReference type="OMA" id="EVKCNFT"/>
<organism evidence="7 8">
    <name type="scientific">Latimeria chalumnae</name>
    <name type="common">Coelacanth</name>
    <dbReference type="NCBI Taxonomy" id="7897"/>
    <lineage>
        <taxon>Eukaryota</taxon>
        <taxon>Metazoa</taxon>
        <taxon>Chordata</taxon>
        <taxon>Craniata</taxon>
        <taxon>Vertebrata</taxon>
        <taxon>Euteleostomi</taxon>
        <taxon>Coelacanthiformes</taxon>
        <taxon>Coelacanthidae</taxon>
        <taxon>Latimeria</taxon>
    </lineage>
</organism>
<dbReference type="Ensembl" id="ENSLACT00000014287.1">
    <property type="protein sequence ID" value="ENSLACP00000014187.1"/>
    <property type="gene ID" value="ENSLACG00000012490.1"/>
</dbReference>
<evidence type="ECO:0000313" key="7">
    <source>
        <dbReference type="Ensembl" id="ENSLACP00000014187.1"/>
    </source>
</evidence>
<dbReference type="SMART" id="SM00365">
    <property type="entry name" value="LRR_SD22"/>
    <property type="match status" value="3"/>
</dbReference>
<dbReference type="InterPro" id="IPR003591">
    <property type="entry name" value="Leu-rich_rpt_typical-subtyp"/>
</dbReference>
<keyword evidence="8" id="KW-1185">Reference proteome</keyword>
<dbReference type="STRING" id="7897.ENSLACP00000014187"/>
<dbReference type="SMART" id="SM00369">
    <property type="entry name" value="LRR_TYP"/>
    <property type="match status" value="4"/>
</dbReference>
<keyword evidence="5" id="KW-0472">Membrane</keyword>
<dbReference type="Pfam" id="PF13855">
    <property type="entry name" value="LRR_8"/>
    <property type="match status" value="1"/>
</dbReference>
<dbReference type="PROSITE" id="PS51450">
    <property type="entry name" value="LRR"/>
    <property type="match status" value="4"/>
</dbReference>
<keyword evidence="1" id="KW-0433">Leucine-rich repeat</keyword>
<evidence type="ECO:0000256" key="2">
    <source>
        <dbReference type="ARBA" id="ARBA00022729"/>
    </source>
</evidence>
<dbReference type="InterPro" id="IPR001611">
    <property type="entry name" value="Leu-rich_rpt"/>
</dbReference>
<feature type="region of interest" description="Disordered" evidence="4">
    <location>
        <begin position="315"/>
        <end position="344"/>
    </location>
</feature>
<reference evidence="7" key="2">
    <citation type="submission" date="2025-08" db="UniProtKB">
        <authorList>
            <consortium name="Ensembl"/>
        </authorList>
    </citation>
    <scope>IDENTIFICATION</scope>
</reference>
<dbReference type="GO" id="GO:0038023">
    <property type="term" value="F:signaling receptor activity"/>
    <property type="evidence" value="ECO:0007669"/>
    <property type="project" value="TreeGrafter"/>
</dbReference>
<dbReference type="SUPFAM" id="SSF52058">
    <property type="entry name" value="L domain-like"/>
    <property type="match status" value="1"/>
</dbReference>
<keyword evidence="3" id="KW-0677">Repeat</keyword>
<evidence type="ECO:0000256" key="3">
    <source>
        <dbReference type="ARBA" id="ARBA00022737"/>
    </source>
</evidence>